<name>A0A4R2KZD8_9RHOB</name>
<organism evidence="7 8">
    <name type="scientific">Rhodovulum euryhalinum</name>
    <dbReference type="NCBI Taxonomy" id="35805"/>
    <lineage>
        <taxon>Bacteria</taxon>
        <taxon>Pseudomonadati</taxon>
        <taxon>Pseudomonadota</taxon>
        <taxon>Alphaproteobacteria</taxon>
        <taxon>Rhodobacterales</taxon>
        <taxon>Paracoccaceae</taxon>
        <taxon>Rhodovulum</taxon>
    </lineage>
</organism>
<evidence type="ECO:0000259" key="6">
    <source>
        <dbReference type="SMART" id="SM00849"/>
    </source>
</evidence>
<evidence type="ECO:0000313" key="8">
    <source>
        <dbReference type="Proteomes" id="UP000295142"/>
    </source>
</evidence>
<dbReference type="PANTHER" id="PTHR42978">
    <property type="entry name" value="QUORUM-QUENCHING LACTONASE YTNP-RELATED-RELATED"/>
    <property type="match status" value="1"/>
</dbReference>
<evidence type="ECO:0000313" key="7">
    <source>
        <dbReference type="EMBL" id="TCO72075.1"/>
    </source>
</evidence>
<keyword evidence="8" id="KW-1185">Reference proteome</keyword>
<keyword evidence="2" id="KW-0479">Metal-binding</keyword>
<dbReference type="GO" id="GO:0046872">
    <property type="term" value="F:metal ion binding"/>
    <property type="evidence" value="ECO:0007669"/>
    <property type="project" value="UniProtKB-KW"/>
</dbReference>
<dbReference type="InterPro" id="IPR001279">
    <property type="entry name" value="Metallo-B-lactamas"/>
</dbReference>
<evidence type="ECO:0000256" key="1">
    <source>
        <dbReference type="ARBA" id="ARBA00007749"/>
    </source>
</evidence>
<dbReference type="InterPro" id="IPR036866">
    <property type="entry name" value="RibonucZ/Hydroxyglut_hydro"/>
</dbReference>
<dbReference type="EMBL" id="SLWW01000005">
    <property type="protein sequence ID" value="TCO72075.1"/>
    <property type="molecule type" value="Genomic_DNA"/>
</dbReference>
<keyword evidence="4" id="KW-0862">Zinc</keyword>
<keyword evidence="3 7" id="KW-0378">Hydrolase</keyword>
<proteinExistence type="inferred from homology"/>
<accession>A0A4R2KZD8</accession>
<dbReference type="GO" id="GO:0016787">
    <property type="term" value="F:hydrolase activity"/>
    <property type="evidence" value="ECO:0007669"/>
    <property type="project" value="UniProtKB-KW"/>
</dbReference>
<dbReference type="InterPro" id="IPR006311">
    <property type="entry name" value="TAT_signal"/>
</dbReference>
<feature type="chain" id="PRO_5020472267" evidence="5">
    <location>
        <begin position="30"/>
        <end position="307"/>
    </location>
</feature>
<dbReference type="Proteomes" id="UP000295142">
    <property type="component" value="Unassembled WGS sequence"/>
</dbReference>
<protein>
    <submittedName>
        <fullName evidence="7">Glyoxylase-like metal-dependent hydrolase (Beta-lactamase superfamily II)</fullName>
    </submittedName>
</protein>
<sequence>MTEMTFTRRQALMAGAALPLVAAARPARATAPMLGAALPPFHRFALGGIEVTTLLAGTRTVEDPQTIFGMNASPEDFAAVSAANMIPADKTQFFFTPTVVNTGSELILFDTGLTPEGTSAALTAAGYSADQVDKVVITHMHGDHIGGLSGAAGETFANAAYYTGQVEFDAWDMAGDETFEAKVRPLAEKMTFLDDGGSPAPGVTAMAAFGHTPGHMAYVLESEGKSLLIGADFANHYVWSLGYPDWEVRFDRDKGQAAATRRRLLDMLAADRMPFVGYHMPFPGFGFVETRGDGFRYVPASYQMMLG</sequence>
<dbReference type="Pfam" id="PF00753">
    <property type="entry name" value="Lactamase_B"/>
    <property type="match status" value="1"/>
</dbReference>
<dbReference type="SUPFAM" id="SSF56281">
    <property type="entry name" value="Metallo-hydrolase/oxidoreductase"/>
    <property type="match status" value="1"/>
</dbReference>
<evidence type="ECO:0000256" key="4">
    <source>
        <dbReference type="ARBA" id="ARBA00022833"/>
    </source>
</evidence>
<reference evidence="7 8" key="1">
    <citation type="submission" date="2019-03" db="EMBL/GenBank/DDBJ databases">
        <title>Genomic Encyclopedia of Type Strains, Phase IV (KMG-IV): sequencing the most valuable type-strain genomes for metagenomic binning, comparative biology and taxonomic classification.</title>
        <authorList>
            <person name="Goeker M."/>
        </authorList>
    </citation>
    <scope>NUCLEOTIDE SEQUENCE [LARGE SCALE GENOMIC DNA]</scope>
    <source>
        <strain evidence="7 8">DSM 4868</strain>
    </source>
</reference>
<comment type="similarity">
    <text evidence="1">Belongs to the metallo-beta-lactamase superfamily.</text>
</comment>
<dbReference type="Gene3D" id="3.60.15.10">
    <property type="entry name" value="Ribonuclease Z/Hydroxyacylglutathione hydrolase-like"/>
    <property type="match status" value="1"/>
</dbReference>
<dbReference type="SMART" id="SM00849">
    <property type="entry name" value="Lactamase_B"/>
    <property type="match status" value="1"/>
</dbReference>
<dbReference type="InterPro" id="IPR051013">
    <property type="entry name" value="MBL_superfamily_lactonases"/>
</dbReference>
<evidence type="ECO:0000256" key="3">
    <source>
        <dbReference type="ARBA" id="ARBA00022801"/>
    </source>
</evidence>
<feature type="signal peptide" evidence="5">
    <location>
        <begin position="1"/>
        <end position="29"/>
    </location>
</feature>
<evidence type="ECO:0000256" key="2">
    <source>
        <dbReference type="ARBA" id="ARBA00022723"/>
    </source>
</evidence>
<dbReference type="PANTHER" id="PTHR42978:SF6">
    <property type="entry name" value="QUORUM-QUENCHING LACTONASE YTNP-RELATED"/>
    <property type="match status" value="1"/>
</dbReference>
<dbReference type="CDD" id="cd07720">
    <property type="entry name" value="OPHC2-like_MBL-fold"/>
    <property type="match status" value="1"/>
</dbReference>
<feature type="domain" description="Metallo-beta-lactamase" evidence="6">
    <location>
        <begin position="94"/>
        <end position="279"/>
    </location>
</feature>
<gene>
    <name evidence="7" type="ORF">EV655_105182</name>
</gene>
<evidence type="ECO:0000256" key="5">
    <source>
        <dbReference type="SAM" id="SignalP"/>
    </source>
</evidence>
<dbReference type="AlphaFoldDB" id="A0A4R2KZD8"/>
<comment type="caution">
    <text evidence="7">The sequence shown here is derived from an EMBL/GenBank/DDBJ whole genome shotgun (WGS) entry which is preliminary data.</text>
</comment>
<dbReference type="PROSITE" id="PS51318">
    <property type="entry name" value="TAT"/>
    <property type="match status" value="1"/>
</dbReference>
<keyword evidence="5" id="KW-0732">Signal</keyword>